<gene>
    <name evidence="1" type="ORF">CY0110_21777</name>
</gene>
<evidence type="ECO:0000313" key="2">
    <source>
        <dbReference type="Proteomes" id="UP000003781"/>
    </source>
</evidence>
<reference evidence="1 2" key="1">
    <citation type="submission" date="2007-03" db="EMBL/GenBank/DDBJ databases">
        <authorList>
            <person name="Stal L."/>
            <person name="Ferriera S."/>
            <person name="Johnson J."/>
            <person name="Kravitz S."/>
            <person name="Beeson K."/>
            <person name="Sutton G."/>
            <person name="Rogers Y.-H."/>
            <person name="Friedman R."/>
            <person name="Frazier M."/>
            <person name="Venter J.C."/>
        </authorList>
    </citation>
    <scope>NUCLEOTIDE SEQUENCE [LARGE SCALE GENOMIC DNA]</scope>
    <source>
        <strain evidence="1 2">CCY0110</strain>
    </source>
</reference>
<evidence type="ECO:0000313" key="1">
    <source>
        <dbReference type="EMBL" id="EAZ92770.1"/>
    </source>
</evidence>
<name>A3IKQ1_9CHRO</name>
<dbReference type="OrthoDB" id="465238at2"/>
<dbReference type="AlphaFoldDB" id="A3IKQ1"/>
<comment type="caution">
    <text evidence="1">The sequence shown here is derived from an EMBL/GenBank/DDBJ whole genome shotgun (WGS) entry which is preliminary data.</text>
</comment>
<dbReference type="eggNOG" id="ENOG5033HMG">
    <property type="taxonomic scope" value="Bacteria"/>
</dbReference>
<dbReference type="RefSeq" id="WP_008273914.1">
    <property type="nucleotide sequence ID" value="NZ_AAXW01000004.1"/>
</dbReference>
<keyword evidence="2" id="KW-1185">Reference proteome</keyword>
<accession>A3IKQ1</accession>
<dbReference type="EMBL" id="AAXW01000004">
    <property type="protein sequence ID" value="EAZ92770.1"/>
    <property type="molecule type" value="Genomic_DNA"/>
</dbReference>
<protein>
    <submittedName>
        <fullName evidence="1">Uncharacterized protein</fullName>
    </submittedName>
</protein>
<proteinExistence type="predicted"/>
<organism evidence="1 2">
    <name type="scientific">Crocosphaera chwakensis CCY0110</name>
    <dbReference type="NCBI Taxonomy" id="391612"/>
    <lineage>
        <taxon>Bacteria</taxon>
        <taxon>Bacillati</taxon>
        <taxon>Cyanobacteriota</taxon>
        <taxon>Cyanophyceae</taxon>
        <taxon>Oscillatoriophycideae</taxon>
        <taxon>Chroococcales</taxon>
        <taxon>Aphanothecaceae</taxon>
        <taxon>Crocosphaera</taxon>
        <taxon>Crocosphaera chwakensis</taxon>
    </lineage>
</organism>
<dbReference type="Proteomes" id="UP000003781">
    <property type="component" value="Unassembled WGS sequence"/>
</dbReference>
<sequence length="102" mass="11099">MNLENIPQQSQKLMNNVANTVEKTGKKVAHQVSNIANDKAEEVTEEAIQTAVDQALDILQVAGEKVREKNLNGERVTLEVAVGVVNVAHLKITTDVPGKDKK</sequence>